<dbReference type="AlphaFoldDB" id="A0AAD6SGF4"/>
<evidence type="ECO:0000313" key="2">
    <source>
        <dbReference type="Proteomes" id="UP001218188"/>
    </source>
</evidence>
<comment type="caution">
    <text evidence="1">The sequence shown here is derived from an EMBL/GenBank/DDBJ whole genome shotgun (WGS) entry which is preliminary data.</text>
</comment>
<sequence>MTSGKNFGVQGGRDRVLAFDMGVDAWPFAKVRRRPIAVGDCYGGLVGGGTALHIVLHVIHKRAAEDSGATLNVPDLRRRGVGGIHEVNVVPLRVWVVLGLIQAYWSYNEDPRKDIRVENAPSGRRRTVVEKGDGGGELAVTGGGGIDVNDEIVDALTDS</sequence>
<name>A0AAD6SGF4_9AGAR</name>
<dbReference type="Proteomes" id="UP001218188">
    <property type="component" value="Unassembled WGS sequence"/>
</dbReference>
<gene>
    <name evidence="1" type="ORF">C8F04DRAFT_1191349</name>
</gene>
<accession>A0AAD6SGF4</accession>
<protein>
    <submittedName>
        <fullName evidence="1">Uncharacterized protein</fullName>
    </submittedName>
</protein>
<organism evidence="1 2">
    <name type="scientific">Mycena alexandri</name>
    <dbReference type="NCBI Taxonomy" id="1745969"/>
    <lineage>
        <taxon>Eukaryota</taxon>
        <taxon>Fungi</taxon>
        <taxon>Dikarya</taxon>
        <taxon>Basidiomycota</taxon>
        <taxon>Agaricomycotina</taxon>
        <taxon>Agaricomycetes</taxon>
        <taxon>Agaricomycetidae</taxon>
        <taxon>Agaricales</taxon>
        <taxon>Marasmiineae</taxon>
        <taxon>Mycenaceae</taxon>
        <taxon>Mycena</taxon>
    </lineage>
</organism>
<dbReference type="EMBL" id="JARJCM010000151">
    <property type="protein sequence ID" value="KAJ7025615.1"/>
    <property type="molecule type" value="Genomic_DNA"/>
</dbReference>
<evidence type="ECO:0000313" key="1">
    <source>
        <dbReference type="EMBL" id="KAJ7025615.1"/>
    </source>
</evidence>
<keyword evidence="2" id="KW-1185">Reference proteome</keyword>
<reference evidence="1" key="1">
    <citation type="submission" date="2023-03" db="EMBL/GenBank/DDBJ databases">
        <title>Massive genome expansion in bonnet fungi (Mycena s.s.) driven by repeated elements and novel gene families across ecological guilds.</title>
        <authorList>
            <consortium name="Lawrence Berkeley National Laboratory"/>
            <person name="Harder C.B."/>
            <person name="Miyauchi S."/>
            <person name="Viragh M."/>
            <person name="Kuo A."/>
            <person name="Thoen E."/>
            <person name="Andreopoulos B."/>
            <person name="Lu D."/>
            <person name="Skrede I."/>
            <person name="Drula E."/>
            <person name="Henrissat B."/>
            <person name="Morin E."/>
            <person name="Kohler A."/>
            <person name="Barry K."/>
            <person name="LaButti K."/>
            <person name="Morin E."/>
            <person name="Salamov A."/>
            <person name="Lipzen A."/>
            <person name="Mereny Z."/>
            <person name="Hegedus B."/>
            <person name="Baldrian P."/>
            <person name="Stursova M."/>
            <person name="Weitz H."/>
            <person name="Taylor A."/>
            <person name="Grigoriev I.V."/>
            <person name="Nagy L.G."/>
            <person name="Martin F."/>
            <person name="Kauserud H."/>
        </authorList>
    </citation>
    <scope>NUCLEOTIDE SEQUENCE</scope>
    <source>
        <strain evidence="1">CBHHK200</strain>
    </source>
</reference>
<proteinExistence type="predicted"/>